<dbReference type="SUPFAM" id="SSF52518">
    <property type="entry name" value="Thiamin diphosphate-binding fold (THDP-binding)"/>
    <property type="match status" value="1"/>
</dbReference>
<dbReference type="InterPro" id="IPR009014">
    <property type="entry name" value="Transketo_C/PFOR_II"/>
</dbReference>
<dbReference type="Pfam" id="PF02780">
    <property type="entry name" value="Transketolase_C"/>
    <property type="match status" value="1"/>
</dbReference>
<dbReference type="PANTHER" id="PTHR43825:SF5">
    <property type="entry name" value="HYPOTHETICAL TRANSKETOLASE FAMILY PROTEIN"/>
    <property type="match status" value="1"/>
</dbReference>
<protein>
    <submittedName>
        <fullName evidence="2">Transketolase</fullName>
    </submittedName>
</protein>
<gene>
    <name evidence="2" type="ORF">GXW79_12160</name>
</gene>
<comment type="caution">
    <text evidence="2">The sequence shown here is derived from an EMBL/GenBank/DDBJ whole genome shotgun (WGS) entry which is preliminary data.</text>
</comment>
<feature type="domain" description="Transketolase-like pyrimidine-binding" evidence="1">
    <location>
        <begin position="1"/>
        <end position="163"/>
    </location>
</feature>
<organism evidence="2 3">
    <name type="scientific">Plastoroseomonas arctica</name>
    <dbReference type="NCBI Taxonomy" id="1509237"/>
    <lineage>
        <taxon>Bacteria</taxon>
        <taxon>Pseudomonadati</taxon>
        <taxon>Pseudomonadota</taxon>
        <taxon>Alphaproteobacteria</taxon>
        <taxon>Acetobacterales</taxon>
        <taxon>Acetobacteraceae</taxon>
        <taxon>Plastoroseomonas</taxon>
    </lineage>
</organism>
<dbReference type="SMART" id="SM00861">
    <property type="entry name" value="Transket_pyr"/>
    <property type="match status" value="1"/>
</dbReference>
<dbReference type="InterPro" id="IPR029061">
    <property type="entry name" value="THDP-binding"/>
</dbReference>
<dbReference type="SUPFAM" id="SSF52922">
    <property type="entry name" value="TK C-terminal domain-like"/>
    <property type="match status" value="1"/>
</dbReference>
<evidence type="ECO:0000259" key="1">
    <source>
        <dbReference type="SMART" id="SM00861"/>
    </source>
</evidence>
<dbReference type="EMBL" id="JAAEDH010000013">
    <property type="protein sequence ID" value="MBR0655828.1"/>
    <property type="molecule type" value="Genomic_DNA"/>
</dbReference>
<dbReference type="CDD" id="cd07033">
    <property type="entry name" value="TPP_PYR_DXS_TK_like"/>
    <property type="match status" value="1"/>
</dbReference>
<dbReference type="AlphaFoldDB" id="A0AAF1KPE7"/>
<dbReference type="PANTHER" id="PTHR43825">
    <property type="entry name" value="PYRUVATE DEHYDROGENASE E1 COMPONENT"/>
    <property type="match status" value="1"/>
</dbReference>
<evidence type="ECO:0000313" key="3">
    <source>
        <dbReference type="Proteomes" id="UP001196068"/>
    </source>
</evidence>
<dbReference type="InterPro" id="IPR051157">
    <property type="entry name" value="PDH/Transketolase"/>
</dbReference>
<name>A0AAF1KPE7_9PROT</name>
<dbReference type="RefSeq" id="WP_211874675.1">
    <property type="nucleotide sequence ID" value="NZ_JAAEDH010000013.1"/>
</dbReference>
<accession>A0AAF1KPE7</accession>
<dbReference type="Gene3D" id="3.40.50.970">
    <property type="match status" value="1"/>
</dbReference>
<reference evidence="2" key="2">
    <citation type="journal article" date="2021" name="Syst. Appl. Microbiol.">
        <title>Roseomonas hellenica sp. nov., isolated from roots of wild-growing Alkanna tinctoria.</title>
        <authorList>
            <person name="Rat A."/>
            <person name="Naranjo H.D."/>
            <person name="Lebbe L."/>
            <person name="Cnockaert M."/>
            <person name="Krigas N."/>
            <person name="Grigoriadou K."/>
            <person name="Maloupa E."/>
            <person name="Willems A."/>
        </authorList>
    </citation>
    <scope>NUCLEOTIDE SEQUENCE</scope>
    <source>
        <strain evidence="2">LMG 28251</strain>
    </source>
</reference>
<dbReference type="Gene3D" id="3.40.50.920">
    <property type="match status" value="1"/>
</dbReference>
<reference evidence="2" key="1">
    <citation type="submission" date="2020-01" db="EMBL/GenBank/DDBJ databases">
        <authorList>
            <person name="Rat A."/>
        </authorList>
    </citation>
    <scope>NUCLEOTIDE SEQUENCE</scope>
    <source>
        <strain evidence="2">LMG 28251</strain>
    </source>
</reference>
<evidence type="ECO:0000313" key="2">
    <source>
        <dbReference type="EMBL" id="MBR0655828.1"/>
    </source>
</evidence>
<proteinExistence type="predicted"/>
<dbReference type="InterPro" id="IPR005475">
    <property type="entry name" value="Transketolase-like_Pyr-bd"/>
</dbReference>
<dbReference type="Proteomes" id="UP001196068">
    <property type="component" value="Unassembled WGS sequence"/>
</dbReference>
<keyword evidence="3" id="KW-1185">Reference proteome</keyword>
<sequence length="300" mass="31465">MRTETIEALTQYARAHPDVMLLTADLGYSVLEQFADALPGQYANVGVCEQAMVGIAAGLALSGRQVVVYSIANFPTLRCLEQLRNDVCYHDLPVMVIAVGGGFAYGAQGYTHHGVEDLGIMAMLPNIAVACPADPVEAVALLGELMRRRRPAYLRLGRAGEPVLHAPDAEIAIGQAVWLRRGADVALLATGPVLGRALAAADALAARGIGASVASMPGIRPMDAAAICEAARTHRAVLTIEEHNVDGGFGSRVADVLIANRLAPAFGKWGVTEALRGQVGSQGWMLDRIGDIAEQAAGLL</sequence>
<dbReference type="InterPro" id="IPR033248">
    <property type="entry name" value="Transketolase_C"/>
</dbReference>
<dbReference type="Pfam" id="PF02779">
    <property type="entry name" value="Transket_pyr"/>
    <property type="match status" value="1"/>
</dbReference>